<reference evidence="2" key="1">
    <citation type="submission" date="2021-05" db="EMBL/GenBank/DDBJ databases">
        <authorList>
            <person name="Alioto T."/>
            <person name="Alioto T."/>
            <person name="Gomez Garrido J."/>
        </authorList>
    </citation>
    <scope>NUCLEOTIDE SEQUENCE</scope>
</reference>
<dbReference type="EMBL" id="HBUE01142223">
    <property type="protein sequence ID" value="CAG6501319.1"/>
    <property type="molecule type" value="Transcribed_RNA"/>
</dbReference>
<proteinExistence type="predicted"/>
<keyword evidence="1" id="KW-0472">Membrane</keyword>
<name>A0A8D8D267_CULPI</name>
<evidence type="ECO:0000256" key="1">
    <source>
        <dbReference type="SAM" id="Phobius"/>
    </source>
</evidence>
<dbReference type="EMBL" id="HBUE01142228">
    <property type="protein sequence ID" value="CAG6501323.1"/>
    <property type="molecule type" value="Transcribed_RNA"/>
</dbReference>
<protein>
    <submittedName>
        <fullName evidence="2">(northern house mosquito) hypothetical protein</fullName>
    </submittedName>
</protein>
<dbReference type="AlphaFoldDB" id="A0A8D8D267"/>
<keyword evidence="1" id="KW-0812">Transmembrane</keyword>
<keyword evidence="1" id="KW-1133">Transmembrane helix</keyword>
<dbReference type="EMBL" id="HBUE01142224">
    <property type="protein sequence ID" value="CAG6501321.1"/>
    <property type="molecule type" value="Transcribed_RNA"/>
</dbReference>
<accession>A0A8D8D267</accession>
<evidence type="ECO:0000313" key="2">
    <source>
        <dbReference type="EMBL" id="CAG6501325.1"/>
    </source>
</evidence>
<feature type="transmembrane region" description="Helical" evidence="1">
    <location>
        <begin position="81"/>
        <end position="98"/>
    </location>
</feature>
<dbReference type="EMBL" id="HBUE01142229">
    <property type="protein sequence ID" value="CAG6501325.1"/>
    <property type="molecule type" value="Transcribed_RNA"/>
</dbReference>
<organism evidence="2">
    <name type="scientific">Culex pipiens</name>
    <name type="common">House mosquito</name>
    <dbReference type="NCBI Taxonomy" id="7175"/>
    <lineage>
        <taxon>Eukaryota</taxon>
        <taxon>Metazoa</taxon>
        <taxon>Ecdysozoa</taxon>
        <taxon>Arthropoda</taxon>
        <taxon>Hexapoda</taxon>
        <taxon>Insecta</taxon>
        <taxon>Pterygota</taxon>
        <taxon>Neoptera</taxon>
        <taxon>Endopterygota</taxon>
        <taxon>Diptera</taxon>
        <taxon>Nematocera</taxon>
        <taxon>Culicoidea</taxon>
        <taxon>Culicidae</taxon>
        <taxon>Culicinae</taxon>
        <taxon>Culicini</taxon>
        <taxon>Culex</taxon>
        <taxon>Culex</taxon>
    </lineage>
</organism>
<sequence length="210" mass="22961">MKFRLMAKERADFSSILSGSVALDPRRNLLFRCCRALDDTTAATFCRTGSSSASFQLGTLDHYFRAVGSPALFCSGSCSRVAALLALFAAFAAGHFLFEFSAPRAHCFLCGVANETTSTIFQHAAPLAHHTDAGLRGQWDHSSFLSRRGYRIHPLKLPARRGQWDRPSGLLRTSPCSQSNARHFTVWPMGPLFQLLFTAWTSGSPVGTSA</sequence>